<dbReference type="SUPFAM" id="SSF56925">
    <property type="entry name" value="OMPA-like"/>
    <property type="match status" value="1"/>
</dbReference>
<reference evidence="1" key="1">
    <citation type="journal article" date="2020" name="Int. J. Syst. Evol. Microbiol.">
        <title>Aquipluma nitroreducens gen. nov. sp. nov., a novel facultatively anaerobic bacterium isolated from a freshwater lake.</title>
        <authorList>
            <person name="Watanabe M."/>
            <person name="Kojima H."/>
            <person name="Fukui M."/>
        </authorList>
    </citation>
    <scope>NUCLEOTIDE SEQUENCE</scope>
    <source>
        <strain evidence="1">MeG22</strain>
    </source>
</reference>
<sequence length="196" mass="22475">MMLKKIVLITTCILLALVTFSQTKNRVSIFYSPASNGLIIPEDLDGDMGYSGKGANLYELRYSRQINRFFSIETGLEYSFNKIEKDYFPDGIMHYKESNIKMLSIPIYGDITFWKYFFVNAGPTIDFELHHTESESTYNQSGIGFGLGIGGRYTLKNFTISLNPFYQKHLILRSKKGAYHENLYEDGIKLGLGYNF</sequence>
<dbReference type="AlphaFoldDB" id="A0A5K7S7V0"/>
<evidence type="ECO:0000313" key="1">
    <source>
        <dbReference type="EMBL" id="BBE17638.1"/>
    </source>
</evidence>
<evidence type="ECO:0008006" key="3">
    <source>
        <dbReference type="Google" id="ProtNLM"/>
    </source>
</evidence>
<protein>
    <recommendedName>
        <fullName evidence="3">Outer membrane protein beta-barrel domain-containing protein</fullName>
    </recommendedName>
</protein>
<evidence type="ECO:0000313" key="2">
    <source>
        <dbReference type="Proteomes" id="UP001193389"/>
    </source>
</evidence>
<dbReference type="RefSeq" id="WP_318350618.1">
    <property type="nucleotide sequence ID" value="NZ_AP018694.1"/>
</dbReference>
<keyword evidence="2" id="KW-1185">Reference proteome</keyword>
<dbReference type="EMBL" id="AP018694">
    <property type="protein sequence ID" value="BBE17638.1"/>
    <property type="molecule type" value="Genomic_DNA"/>
</dbReference>
<proteinExistence type="predicted"/>
<dbReference type="Proteomes" id="UP001193389">
    <property type="component" value="Chromosome"/>
</dbReference>
<organism evidence="1 2">
    <name type="scientific">Aquipluma nitroreducens</name>
    <dbReference type="NCBI Taxonomy" id="2010828"/>
    <lineage>
        <taxon>Bacteria</taxon>
        <taxon>Pseudomonadati</taxon>
        <taxon>Bacteroidota</taxon>
        <taxon>Bacteroidia</taxon>
        <taxon>Marinilabiliales</taxon>
        <taxon>Prolixibacteraceae</taxon>
        <taxon>Aquipluma</taxon>
    </lineage>
</organism>
<dbReference type="KEGG" id="anf:AQPE_1795"/>
<name>A0A5K7S7V0_9BACT</name>
<dbReference type="InterPro" id="IPR011250">
    <property type="entry name" value="OMP/PagP_B-barrel"/>
</dbReference>
<gene>
    <name evidence="1" type="ORF">AQPE_1795</name>
</gene>
<accession>A0A5K7S7V0</accession>